<evidence type="ECO:0008006" key="3">
    <source>
        <dbReference type="Google" id="ProtNLM"/>
    </source>
</evidence>
<accession>A0ABD3T5Y8</accession>
<dbReference type="AlphaFoldDB" id="A0ABD3T5Y8"/>
<gene>
    <name evidence="1" type="ORF">ACJMK2_023479</name>
</gene>
<dbReference type="Proteomes" id="UP001634394">
    <property type="component" value="Unassembled WGS sequence"/>
</dbReference>
<keyword evidence="2" id="KW-1185">Reference proteome</keyword>
<name>A0ABD3T5Y8_SINWO</name>
<organism evidence="1 2">
    <name type="scientific">Sinanodonta woodiana</name>
    <name type="common">Chinese pond mussel</name>
    <name type="synonym">Anodonta woodiana</name>
    <dbReference type="NCBI Taxonomy" id="1069815"/>
    <lineage>
        <taxon>Eukaryota</taxon>
        <taxon>Metazoa</taxon>
        <taxon>Spiralia</taxon>
        <taxon>Lophotrochozoa</taxon>
        <taxon>Mollusca</taxon>
        <taxon>Bivalvia</taxon>
        <taxon>Autobranchia</taxon>
        <taxon>Heteroconchia</taxon>
        <taxon>Palaeoheterodonta</taxon>
        <taxon>Unionida</taxon>
        <taxon>Unionoidea</taxon>
        <taxon>Unionidae</taxon>
        <taxon>Unioninae</taxon>
        <taxon>Sinanodonta</taxon>
    </lineage>
</organism>
<evidence type="ECO:0000313" key="2">
    <source>
        <dbReference type="Proteomes" id="UP001634394"/>
    </source>
</evidence>
<evidence type="ECO:0000313" key="1">
    <source>
        <dbReference type="EMBL" id="KAL3831772.1"/>
    </source>
</evidence>
<reference evidence="1 2" key="1">
    <citation type="submission" date="2024-11" db="EMBL/GenBank/DDBJ databases">
        <title>Chromosome-level genome assembly of the freshwater bivalve Anodonta woodiana.</title>
        <authorList>
            <person name="Chen X."/>
        </authorList>
    </citation>
    <scope>NUCLEOTIDE SEQUENCE [LARGE SCALE GENOMIC DNA]</scope>
    <source>
        <strain evidence="1">MN2024</strain>
        <tissue evidence="1">Gills</tissue>
    </source>
</reference>
<sequence>MFQAVKEFRSQLNPSSASIAFVQVAIEAVWSTFPNCSIHGCLFHLTKRMCKKQADEDLHRRYNMEPNFALAARLIFALSFVPIDDLDVALEALRNYITEDLKPIFNWLRTST</sequence>
<dbReference type="EMBL" id="JBJQND010000019">
    <property type="protein sequence ID" value="KAL3831772.1"/>
    <property type="molecule type" value="Genomic_DNA"/>
</dbReference>
<protein>
    <recommendedName>
        <fullName evidence="3">MULE transposase domain-containing protein</fullName>
    </recommendedName>
</protein>
<proteinExistence type="predicted"/>
<comment type="caution">
    <text evidence="1">The sequence shown here is derived from an EMBL/GenBank/DDBJ whole genome shotgun (WGS) entry which is preliminary data.</text>
</comment>